<feature type="coiled-coil region" evidence="1">
    <location>
        <begin position="28"/>
        <end position="109"/>
    </location>
</feature>
<gene>
    <name evidence="3" type="ORF">HYH02_005880</name>
</gene>
<organism evidence="3 4">
    <name type="scientific">Chlamydomonas schloesseri</name>
    <dbReference type="NCBI Taxonomy" id="2026947"/>
    <lineage>
        <taxon>Eukaryota</taxon>
        <taxon>Viridiplantae</taxon>
        <taxon>Chlorophyta</taxon>
        <taxon>core chlorophytes</taxon>
        <taxon>Chlorophyceae</taxon>
        <taxon>CS clade</taxon>
        <taxon>Chlamydomonadales</taxon>
        <taxon>Chlamydomonadaceae</taxon>
        <taxon>Chlamydomonas</taxon>
    </lineage>
</organism>
<keyword evidence="4" id="KW-1185">Reference proteome</keyword>
<name>A0A835WKL6_9CHLO</name>
<evidence type="ECO:0000313" key="4">
    <source>
        <dbReference type="Proteomes" id="UP000613740"/>
    </source>
</evidence>
<reference evidence="3" key="1">
    <citation type="journal article" date="2020" name="bioRxiv">
        <title>Comparative genomics of Chlamydomonas.</title>
        <authorList>
            <person name="Craig R.J."/>
            <person name="Hasan A.R."/>
            <person name="Ness R.W."/>
            <person name="Keightley P.D."/>
        </authorList>
    </citation>
    <scope>NUCLEOTIDE SEQUENCE</scope>
    <source>
        <strain evidence="3">CCAP 11/173</strain>
    </source>
</reference>
<feature type="region of interest" description="Disordered" evidence="2">
    <location>
        <begin position="200"/>
        <end position="239"/>
    </location>
</feature>
<accession>A0A835WKL6</accession>
<dbReference type="OrthoDB" id="10647501at2759"/>
<feature type="region of interest" description="Disordered" evidence="2">
    <location>
        <begin position="140"/>
        <end position="160"/>
    </location>
</feature>
<evidence type="ECO:0000313" key="3">
    <source>
        <dbReference type="EMBL" id="KAG2449132.1"/>
    </source>
</evidence>
<dbReference type="EMBL" id="JAEHOD010000015">
    <property type="protein sequence ID" value="KAG2449132.1"/>
    <property type="molecule type" value="Genomic_DNA"/>
</dbReference>
<proteinExistence type="predicted"/>
<keyword evidence="1" id="KW-0175">Coiled coil</keyword>
<dbReference type="AlphaFoldDB" id="A0A835WKL6"/>
<evidence type="ECO:0000256" key="2">
    <source>
        <dbReference type="SAM" id="MobiDB-lite"/>
    </source>
</evidence>
<sequence length="850" mass="85009">MEDPATRLAQDFLEKEVELYKKLRLAELALAAERVAKAEAEARAAAAERQASDLRAQLAEERQRAWRVGQPPELHEASALIEAEVEQLATQLQAAFTQLEQQRILLEAQRQQLHVLQAGGVPHNRQQQCGSEGCAALGAASSTAPAAPPSRDNAARSPQKLPRACMALAPASCSAATTAAAREAPGAEAGPAVMELPAGAAGADGQAHDASNRLRRRPARQSGWQPVSGHPAPTAAMPCHPLAGAAGAAALASGLPQQPAAATGLEATPAMAGGAALVRAPTEGAPVAGAARAAAAVPGCVAPLTQPPNDMRPAAPVQLPWNGAANTAPAPPQSLCELQQCIAAAAALGGGGGDSLFLDLGGAELPLGPLPPQSRGVLHIACGVPVTICNGTLPACVVVEGPAPAVFKNVTLRAVPWRQEQGGWLPAADAVVTAAGARAVLVMIGCRVEVAAAAGVASPDAVQYSRHAVLVKHGAGATLEDCAVTGAHPHGMQLAWSVLESIGVAAQGAGSSVCARGVQVVDCVHGFKAHQSAVCVAVDCTAVDCSNSFCAGTGGRMWCGSRASVESYAAAAPGTPVAFAAASFTAGTGGGVSPASSSGSSCHTSSSGCRAVGSLLNGFAVSDAGSLLEVLDDCRAERTAGPGCMARDGAELRVSGFTSVGDQTGFLADGAVTRMELRGGCVVRQATVRGLDVQDQANMVVRPRQGPMPAAGLGLQATPVAGAARAAPVGAAPPPQQQQRQERWDVEVDGCTGEGFLANAGTLVLGAGARVVARGCGGDGFTVAGGGLLKAATAAACVAERCGGYGFCAEDSGSRLLLGNGVCVAVGSKDKASYQREGGVVKGALQVLHV</sequence>
<comment type="caution">
    <text evidence="3">The sequence shown here is derived from an EMBL/GenBank/DDBJ whole genome shotgun (WGS) entry which is preliminary data.</text>
</comment>
<evidence type="ECO:0000256" key="1">
    <source>
        <dbReference type="SAM" id="Coils"/>
    </source>
</evidence>
<protein>
    <submittedName>
        <fullName evidence="3">Uncharacterized protein</fullName>
    </submittedName>
</protein>
<dbReference type="Proteomes" id="UP000613740">
    <property type="component" value="Unassembled WGS sequence"/>
</dbReference>